<accession>A0AAV4WYT0</accession>
<evidence type="ECO:0000313" key="2">
    <source>
        <dbReference type="Proteomes" id="UP001054945"/>
    </source>
</evidence>
<dbReference type="Proteomes" id="UP001054945">
    <property type="component" value="Unassembled WGS sequence"/>
</dbReference>
<name>A0AAV4WYT0_CAEEX</name>
<dbReference type="AlphaFoldDB" id="A0AAV4WYT0"/>
<organism evidence="1 2">
    <name type="scientific">Caerostris extrusa</name>
    <name type="common">Bark spider</name>
    <name type="synonym">Caerostris bankana</name>
    <dbReference type="NCBI Taxonomy" id="172846"/>
    <lineage>
        <taxon>Eukaryota</taxon>
        <taxon>Metazoa</taxon>
        <taxon>Ecdysozoa</taxon>
        <taxon>Arthropoda</taxon>
        <taxon>Chelicerata</taxon>
        <taxon>Arachnida</taxon>
        <taxon>Araneae</taxon>
        <taxon>Araneomorphae</taxon>
        <taxon>Entelegynae</taxon>
        <taxon>Araneoidea</taxon>
        <taxon>Araneidae</taxon>
        <taxon>Caerostris</taxon>
    </lineage>
</organism>
<comment type="caution">
    <text evidence="1">The sequence shown here is derived from an EMBL/GenBank/DDBJ whole genome shotgun (WGS) entry which is preliminary data.</text>
</comment>
<evidence type="ECO:0000313" key="1">
    <source>
        <dbReference type="EMBL" id="GIY87508.1"/>
    </source>
</evidence>
<reference evidence="1 2" key="1">
    <citation type="submission" date="2021-06" db="EMBL/GenBank/DDBJ databases">
        <title>Caerostris extrusa draft genome.</title>
        <authorList>
            <person name="Kono N."/>
            <person name="Arakawa K."/>
        </authorList>
    </citation>
    <scope>NUCLEOTIDE SEQUENCE [LARGE SCALE GENOMIC DNA]</scope>
</reference>
<dbReference type="EMBL" id="BPLR01016947">
    <property type="protein sequence ID" value="GIY87508.1"/>
    <property type="molecule type" value="Genomic_DNA"/>
</dbReference>
<sequence>MLPSSWFSGSYRTGRPILQLDGGVRCNVERKENEETREDGLKQNDGLGCLSLFTSNLHTSLCQILPQDTFCRPSLRPQSKQNFSTQPHDLR</sequence>
<keyword evidence="2" id="KW-1185">Reference proteome</keyword>
<gene>
    <name evidence="1" type="ORF">CEXT_808881</name>
</gene>
<proteinExistence type="predicted"/>
<protein>
    <submittedName>
        <fullName evidence="1">Uncharacterized protein</fullName>
    </submittedName>
</protein>